<keyword evidence="2" id="KW-0547">Nucleotide-binding</keyword>
<feature type="compositionally biased region" description="Low complexity" evidence="4">
    <location>
        <begin position="242"/>
        <end position="253"/>
    </location>
</feature>
<dbReference type="Gene3D" id="3.40.50.300">
    <property type="entry name" value="P-loop containing nucleotide triphosphate hydrolases"/>
    <property type="match status" value="1"/>
</dbReference>
<reference evidence="7" key="1">
    <citation type="journal article" date="2022" name="Int. J. Syst. Evol. Microbiol.">
        <title>Anaeromyxobacter oryzae sp. nov., Anaeromyxobacter diazotrophicus sp. nov. and Anaeromyxobacter paludicola sp. nov., isolated from paddy soils.</title>
        <authorList>
            <person name="Itoh H."/>
            <person name="Xu Z."/>
            <person name="Mise K."/>
            <person name="Masuda Y."/>
            <person name="Ushijima N."/>
            <person name="Hayakawa C."/>
            <person name="Shiratori Y."/>
            <person name="Senoo K."/>
        </authorList>
    </citation>
    <scope>NUCLEOTIDE SEQUENCE [LARGE SCALE GENOMIC DNA]</scope>
    <source>
        <strain evidence="7">Red232</strain>
    </source>
</reference>
<dbReference type="Pfam" id="PF00005">
    <property type="entry name" value="ABC_tran"/>
    <property type="match status" value="1"/>
</dbReference>
<feature type="region of interest" description="Disordered" evidence="4">
    <location>
        <begin position="220"/>
        <end position="253"/>
    </location>
</feature>
<dbReference type="PROSITE" id="PS00211">
    <property type="entry name" value="ABC_TRANSPORTER_1"/>
    <property type="match status" value="1"/>
</dbReference>
<organism evidence="6 7">
    <name type="scientific">Anaeromyxobacter oryzae</name>
    <dbReference type="NCBI Taxonomy" id="2918170"/>
    <lineage>
        <taxon>Bacteria</taxon>
        <taxon>Pseudomonadati</taxon>
        <taxon>Myxococcota</taxon>
        <taxon>Myxococcia</taxon>
        <taxon>Myxococcales</taxon>
        <taxon>Cystobacterineae</taxon>
        <taxon>Anaeromyxobacteraceae</taxon>
        <taxon>Anaeromyxobacter</taxon>
    </lineage>
</organism>
<dbReference type="InterPro" id="IPR003439">
    <property type="entry name" value="ABC_transporter-like_ATP-bd"/>
</dbReference>
<dbReference type="SUPFAM" id="SSF52540">
    <property type="entry name" value="P-loop containing nucleoside triphosphate hydrolases"/>
    <property type="match status" value="1"/>
</dbReference>
<keyword evidence="3 6" id="KW-0067">ATP-binding</keyword>
<evidence type="ECO:0000313" key="7">
    <source>
        <dbReference type="Proteomes" id="UP001162891"/>
    </source>
</evidence>
<evidence type="ECO:0000256" key="2">
    <source>
        <dbReference type="ARBA" id="ARBA00022741"/>
    </source>
</evidence>
<feature type="domain" description="ABC transporter" evidence="5">
    <location>
        <begin position="5"/>
        <end position="243"/>
    </location>
</feature>
<evidence type="ECO:0000259" key="5">
    <source>
        <dbReference type="PROSITE" id="PS50893"/>
    </source>
</evidence>
<dbReference type="RefSeq" id="WP_318653843.1">
    <property type="nucleotide sequence ID" value="NZ_AP025591.1"/>
</dbReference>
<evidence type="ECO:0000256" key="3">
    <source>
        <dbReference type="ARBA" id="ARBA00022840"/>
    </source>
</evidence>
<evidence type="ECO:0000256" key="4">
    <source>
        <dbReference type="SAM" id="MobiDB-lite"/>
    </source>
</evidence>
<dbReference type="SMART" id="SM00382">
    <property type="entry name" value="AAA"/>
    <property type="match status" value="1"/>
</dbReference>
<evidence type="ECO:0000313" key="6">
    <source>
        <dbReference type="EMBL" id="BDG01144.1"/>
    </source>
</evidence>
<accession>A0ABM7WNV2</accession>
<dbReference type="InterPro" id="IPR017871">
    <property type="entry name" value="ABC_transporter-like_CS"/>
</dbReference>
<evidence type="ECO:0000256" key="1">
    <source>
        <dbReference type="ARBA" id="ARBA00022448"/>
    </source>
</evidence>
<dbReference type="InterPro" id="IPR027417">
    <property type="entry name" value="P-loop_NTPase"/>
</dbReference>
<dbReference type="Proteomes" id="UP001162891">
    <property type="component" value="Chromosome"/>
</dbReference>
<protein>
    <submittedName>
        <fullName evidence="6">Macrolide ABC transporter ATP-binding protein</fullName>
    </submittedName>
</protein>
<proteinExistence type="predicted"/>
<dbReference type="InterPro" id="IPR017911">
    <property type="entry name" value="MacB-like_ATP-bd"/>
</dbReference>
<dbReference type="InterPro" id="IPR003593">
    <property type="entry name" value="AAA+_ATPase"/>
</dbReference>
<name>A0ABM7WNV2_9BACT</name>
<dbReference type="InterPro" id="IPR015854">
    <property type="entry name" value="ABC_transpr_LolD-like"/>
</dbReference>
<keyword evidence="1" id="KW-0813">Transport</keyword>
<dbReference type="CDD" id="cd03255">
    <property type="entry name" value="ABC_MJ0796_LolCDE_FtsE"/>
    <property type="match status" value="1"/>
</dbReference>
<dbReference type="PANTHER" id="PTHR24220">
    <property type="entry name" value="IMPORT ATP-BINDING PROTEIN"/>
    <property type="match status" value="1"/>
</dbReference>
<dbReference type="PROSITE" id="PS50893">
    <property type="entry name" value="ABC_TRANSPORTER_2"/>
    <property type="match status" value="1"/>
</dbReference>
<gene>
    <name evidence="6" type="ORF">AMOR_01400</name>
</gene>
<sequence length="253" mass="27241">MAALIELHDVAKTYEMGDVSVQALRGVTLDVADGEFVAVMGASGSGKSTLMNVLGCLDRPTRGVYRLAGDEVSRLDRDALARIRNRTIGFVFQSFNLLSRTSALENVELPLLYSGLHARDRHARATEALAAVGLADRADHHPNQMSGGQQQRVAIARAIVTRPRLVLADEPTGNLDSRTSVEVMALLQELGRHGITVVLVTHEPDIAEFAGRVITMRDGLVRSDERRTPRVATPRPAEPEEAAPAAAAGEGRP</sequence>
<dbReference type="GO" id="GO:0005524">
    <property type="term" value="F:ATP binding"/>
    <property type="evidence" value="ECO:0007669"/>
    <property type="project" value="UniProtKB-KW"/>
</dbReference>
<dbReference type="EMBL" id="AP025591">
    <property type="protein sequence ID" value="BDG01144.1"/>
    <property type="molecule type" value="Genomic_DNA"/>
</dbReference>
<dbReference type="PANTHER" id="PTHR24220:SF86">
    <property type="entry name" value="ABC TRANSPORTER ABCH.1"/>
    <property type="match status" value="1"/>
</dbReference>
<keyword evidence="7" id="KW-1185">Reference proteome</keyword>